<accession>A0A382R1I1</accession>
<proteinExistence type="predicted"/>
<evidence type="ECO:0000313" key="1">
    <source>
        <dbReference type="EMBL" id="SVC91609.1"/>
    </source>
</evidence>
<name>A0A382R1I1_9ZZZZ</name>
<protein>
    <submittedName>
        <fullName evidence="1">Uncharacterized protein</fullName>
    </submittedName>
</protein>
<feature type="non-terminal residue" evidence="1">
    <location>
        <position position="1"/>
    </location>
</feature>
<sequence length="52" mass="5669">EEVLAALSERGRLEWEAATQRAIIEAQRREIEALSNGHQPEVAEAVLGGAEN</sequence>
<gene>
    <name evidence="1" type="ORF">METZ01_LOCUS344463</name>
</gene>
<dbReference type="AlphaFoldDB" id="A0A382R1I1"/>
<reference evidence="1" key="1">
    <citation type="submission" date="2018-05" db="EMBL/GenBank/DDBJ databases">
        <authorList>
            <person name="Lanie J.A."/>
            <person name="Ng W.-L."/>
            <person name="Kazmierczak K.M."/>
            <person name="Andrzejewski T.M."/>
            <person name="Davidsen T.M."/>
            <person name="Wayne K.J."/>
            <person name="Tettelin H."/>
            <person name="Glass J.I."/>
            <person name="Rusch D."/>
            <person name="Podicherti R."/>
            <person name="Tsui H.-C.T."/>
            <person name="Winkler M.E."/>
        </authorList>
    </citation>
    <scope>NUCLEOTIDE SEQUENCE</scope>
</reference>
<dbReference type="EMBL" id="UINC01118467">
    <property type="protein sequence ID" value="SVC91609.1"/>
    <property type="molecule type" value="Genomic_DNA"/>
</dbReference>
<organism evidence="1">
    <name type="scientific">marine metagenome</name>
    <dbReference type="NCBI Taxonomy" id="408172"/>
    <lineage>
        <taxon>unclassified sequences</taxon>
        <taxon>metagenomes</taxon>
        <taxon>ecological metagenomes</taxon>
    </lineage>
</organism>